<evidence type="ECO:0000313" key="2">
    <source>
        <dbReference type="EMBL" id="RZS38844.1"/>
    </source>
</evidence>
<organism evidence="2 3">
    <name type="scientific">Herbihabitans rhizosphaerae</name>
    <dbReference type="NCBI Taxonomy" id="1872711"/>
    <lineage>
        <taxon>Bacteria</taxon>
        <taxon>Bacillati</taxon>
        <taxon>Actinomycetota</taxon>
        <taxon>Actinomycetes</taxon>
        <taxon>Pseudonocardiales</taxon>
        <taxon>Pseudonocardiaceae</taxon>
        <taxon>Herbihabitans</taxon>
    </lineage>
</organism>
<accession>A0A4Q7KQU8</accession>
<dbReference type="SUPFAM" id="SSF51735">
    <property type="entry name" value="NAD(P)-binding Rossmann-fold domains"/>
    <property type="match status" value="1"/>
</dbReference>
<comment type="caution">
    <text evidence="2">The sequence shown here is derived from an EMBL/GenBank/DDBJ whole genome shotgun (WGS) entry which is preliminary data.</text>
</comment>
<feature type="domain" description="Saccharopine dehydrogenase NADP binding" evidence="1">
    <location>
        <begin position="2"/>
        <end position="118"/>
    </location>
</feature>
<dbReference type="PANTHER" id="PTHR43781:SF1">
    <property type="entry name" value="SACCHAROPINE DEHYDROGENASE"/>
    <property type="match status" value="1"/>
</dbReference>
<dbReference type="Gene3D" id="3.40.50.720">
    <property type="entry name" value="NAD(P)-binding Rossmann-like Domain"/>
    <property type="match status" value="1"/>
</dbReference>
<dbReference type="InterPro" id="IPR036291">
    <property type="entry name" value="NAD(P)-bd_dom_sf"/>
</dbReference>
<keyword evidence="3" id="KW-1185">Reference proteome</keyword>
<dbReference type="AlphaFoldDB" id="A0A4Q7KQU8"/>
<sequence length="342" mass="35117">MVYGANGYTGKLVAELAVKRGELPVLAGRTAAKVAPLADELGLEYRIFDLGDPTAVRDGLDGMTTVAHCAGPFSATAAPMVDGCLAAGTHYVDITGEVDVFEAIFARNADAERAGVVLLPGAGFDVVPSDCLAAMLAGELPDATELDLAFVAGGGISPGTLRTTVEGMGTGGRARVDGKLVTVPVAHRSTVAELPSGPKTVVSIPWGDLATAYRSTGIPNITTFTRVPAPPKAIAAGQRLFGPIMRSSAGQRVAKNLVGRIPGPSEKRRAGSRTELWGRVRDANGRSVSRTLVVPNTYTFTADAVVRVVERLGKGGTPAGAHTPSSAFGADFVRGLDGVTVG</sequence>
<protein>
    <submittedName>
        <fullName evidence="2">Saccharopine dehydrogenase (NAD+, L-lysine-forming)</fullName>
    </submittedName>
</protein>
<dbReference type="EMBL" id="SGWQ01000004">
    <property type="protein sequence ID" value="RZS38844.1"/>
    <property type="molecule type" value="Genomic_DNA"/>
</dbReference>
<dbReference type="InterPro" id="IPR005097">
    <property type="entry name" value="Sacchrp_dh_NADP-bd"/>
</dbReference>
<evidence type="ECO:0000259" key="1">
    <source>
        <dbReference type="Pfam" id="PF03435"/>
    </source>
</evidence>
<gene>
    <name evidence="2" type="ORF">EV193_10455</name>
</gene>
<proteinExistence type="predicted"/>
<dbReference type="Proteomes" id="UP000294257">
    <property type="component" value="Unassembled WGS sequence"/>
</dbReference>
<reference evidence="2 3" key="1">
    <citation type="submission" date="2019-02" db="EMBL/GenBank/DDBJ databases">
        <title>Genomic Encyclopedia of Type Strains, Phase IV (KMG-IV): sequencing the most valuable type-strain genomes for metagenomic binning, comparative biology and taxonomic classification.</title>
        <authorList>
            <person name="Goeker M."/>
        </authorList>
    </citation>
    <scope>NUCLEOTIDE SEQUENCE [LARGE SCALE GENOMIC DNA]</scope>
    <source>
        <strain evidence="2 3">DSM 101727</strain>
    </source>
</reference>
<name>A0A4Q7KQU8_9PSEU</name>
<evidence type="ECO:0000313" key="3">
    <source>
        <dbReference type="Proteomes" id="UP000294257"/>
    </source>
</evidence>
<dbReference type="PANTHER" id="PTHR43781">
    <property type="entry name" value="SACCHAROPINE DEHYDROGENASE"/>
    <property type="match status" value="1"/>
</dbReference>
<dbReference type="Pfam" id="PF03435">
    <property type="entry name" value="Sacchrp_dh_NADP"/>
    <property type="match status" value="1"/>
</dbReference>